<evidence type="ECO:0000259" key="2">
    <source>
        <dbReference type="Pfam" id="PF01206"/>
    </source>
</evidence>
<reference evidence="4" key="1">
    <citation type="submission" date="2015-01" db="EMBL/GenBank/DDBJ databases">
        <authorList>
            <person name="Manzoor Shahid"/>
            <person name="Zubair Saima"/>
        </authorList>
    </citation>
    <scope>NUCLEOTIDE SEQUENCE [LARGE SCALE GENOMIC DNA]</scope>
    <source>
        <strain evidence="4">Sp3</strain>
    </source>
</reference>
<dbReference type="Proteomes" id="UP000046155">
    <property type="component" value="Unassembled WGS sequence"/>
</dbReference>
<gene>
    <name evidence="3" type="ORF">SSCH_380014</name>
</gene>
<evidence type="ECO:0000256" key="1">
    <source>
        <dbReference type="ARBA" id="ARBA00008984"/>
    </source>
</evidence>
<dbReference type="PANTHER" id="PTHR33279:SF6">
    <property type="entry name" value="SULFUR CARRIER PROTEIN YEDF-RELATED"/>
    <property type="match status" value="1"/>
</dbReference>
<dbReference type="RefSeq" id="WP_044665163.1">
    <property type="nucleotide sequence ID" value="NZ_CDRZ01000234.1"/>
</dbReference>
<keyword evidence="4" id="KW-1185">Reference proteome</keyword>
<dbReference type="Pfam" id="PF01206">
    <property type="entry name" value="TusA"/>
    <property type="match status" value="1"/>
</dbReference>
<dbReference type="Gene3D" id="3.30.110.40">
    <property type="entry name" value="TusA-like domain"/>
    <property type="match status" value="1"/>
</dbReference>
<comment type="similarity">
    <text evidence="1">Belongs to the sulfur carrier protein TusA family.</text>
</comment>
<sequence length="73" mass="8065">MNNVVDARGLSCPLPVLKAKEAIEKGDEKIEVLVDNNTALENVTRLAKSKGFAVVHQKSVEGDWQIFISREKS</sequence>
<dbReference type="SUPFAM" id="SSF64307">
    <property type="entry name" value="SirA-like"/>
    <property type="match status" value="1"/>
</dbReference>
<evidence type="ECO:0000313" key="3">
    <source>
        <dbReference type="EMBL" id="CEO89142.1"/>
    </source>
</evidence>
<dbReference type="EMBL" id="CDRZ01000234">
    <property type="protein sequence ID" value="CEO89142.1"/>
    <property type="molecule type" value="Genomic_DNA"/>
</dbReference>
<protein>
    <submittedName>
        <fullName evidence="3">Selenium metabolism protein YedF</fullName>
    </submittedName>
</protein>
<evidence type="ECO:0000313" key="4">
    <source>
        <dbReference type="Proteomes" id="UP000046155"/>
    </source>
</evidence>
<accession>A0A0B7MN59</accession>
<dbReference type="AlphaFoldDB" id="A0A0B7MN59"/>
<name>A0A0B7MN59_9FIRM</name>
<dbReference type="OrthoDB" id="9797352at2"/>
<dbReference type="InterPro" id="IPR001455">
    <property type="entry name" value="TusA-like"/>
</dbReference>
<proteinExistence type="inferred from homology"/>
<dbReference type="PANTHER" id="PTHR33279">
    <property type="entry name" value="SULFUR CARRIER PROTEIN YEDF-RELATED"/>
    <property type="match status" value="1"/>
</dbReference>
<dbReference type="InterPro" id="IPR036868">
    <property type="entry name" value="TusA-like_sf"/>
</dbReference>
<feature type="domain" description="UPF0033" evidence="2">
    <location>
        <begin position="4"/>
        <end position="69"/>
    </location>
</feature>
<organism evidence="3 4">
    <name type="scientific">Syntrophaceticus schinkii</name>
    <dbReference type="NCBI Taxonomy" id="499207"/>
    <lineage>
        <taxon>Bacteria</taxon>
        <taxon>Bacillati</taxon>
        <taxon>Bacillota</taxon>
        <taxon>Clostridia</taxon>
        <taxon>Thermoanaerobacterales</taxon>
        <taxon>Thermoanaerobacterales Family III. Incertae Sedis</taxon>
        <taxon>Syntrophaceticus</taxon>
    </lineage>
</organism>